<dbReference type="EMBL" id="JBHXOF010000016">
    <property type="protein sequence ID" value="MFD4215821.1"/>
    <property type="molecule type" value="Genomic_DNA"/>
</dbReference>
<protein>
    <submittedName>
        <fullName evidence="1">Uncharacterized protein</fullName>
    </submittedName>
</protein>
<evidence type="ECO:0000313" key="1">
    <source>
        <dbReference type="EMBL" id="MFD4215821.1"/>
    </source>
</evidence>
<dbReference type="Proteomes" id="UP001598251">
    <property type="component" value="Unassembled WGS sequence"/>
</dbReference>
<organism evidence="1 2">
    <name type="scientific">Streptomyces sindenensis</name>
    <dbReference type="NCBI Taxonomy" id="67363"/>
    <lineage>
        <taxon>Bacteria</taxon>
        <taxon>Bacillati</taxon>
        <taxon>Actinomycetota</taxon>
        <taxon>Actinomycetes</taxon>
        <taxon>Kitasatosporales</taxon>
        <taxon>Streptomycetaceae</taxon>
        <taxon>Streptomyces</taxon>
    </lineage>
</organism>
<dbReference type="GeneID" id="91288734"/>
<comment type="caution">
    <text evidence="1">The sequence shown here is derived from an EMBL/GenBank/DDBJ whole genome shotgun (WGS) entry which is preliminary data.</text>
</comment>
<keyword evidence="2" id="KW-1185">Reference proteome</keyword>
<proteinExistence type="predicted"/>
<reference evidence="1 2" key="1">
    <citation type="submission" date="2024-09" db="EMBL/GenBank/DDBJ databases">
        <title>The Natural Products Discovery Center: Release of the First 8490 Sequenced Strains for Exploring Actinobacteria Biosynthetic Diversity.</title>
        <authorList>
            <person name="Kalkreuter E."/>
            <person name="Kautsar S.A."/>
            <person name="Yang D."/>
            <person name="Bader C.D."/>
            <person name="Teijaro C.N."/>
            <person name="Fluegel L."/>
            <person name="Davis C.M."/>
            <person name="Simpson J.R."/>
            <person name="Lauterbach L."/>
            <person name="Steele A.D."/>
            <person name="Gui C."/>
            <person name="Meng S."/>
            <person name="Li G."/>
            <person name="Viehrig K."/>
            <person name="Ye F."/>
            <person name="Su P."/>
            <person name="Kiefer A.F."/>
            <person name="Nichols A."/>
            <person name="Cepeda A.J."/>
            <person name="Yan W."/>
            <person name="Fan B."/>
            <person name="Jiang Y."/>
            <person name="Adhikari A."/>
            <person name="Zheng C.-J."/>
            <person name="Schuster L."/>
            <person name="Cowan T.M."/>
            <person name="Smanski M.J."/>
            <person name="Chevrette M.G."/>
            <person name="De Carvalho L.P.S."/>
            <person name="Shen B."/>
        </authorList>
    </citation>
    <scope>NUCLEOTIDE SEQUENCE [LARGE SCALE GENOMIC DNA]</scope>
    <source>
        <strain evidence="1 2">NPDC058546</strain>
    </source>
</reference>
<gene>
    <name evidence="1" type="ORF">ACFWSS_23410</name>
</gene>
<evidence type="ECO:0000313" key="2">
    <source>
        <dbReference type="Proteomes" id="UP001598251"/>
    </source>
</evidence>
<name>A0ABW6EKK4_9ACTN</name>
<sequence length="69" mass="7210">MDNQRTTAMQQLNVDELQGPTLSGDMGLRWANLLAMYIEAVDNGTLATLEDDIAVMAASLDGGHAGGCG</sequence>
<dbReference type="RefSeq" id="WP_093444886.1">
    <property type="nucleotide sequence ID" value="NZ_BMSG01000038.1"/>
</dbReference>
<accession>A0ABW6EKK4</accession>